<dbReference type="Gene3D" id="2.60.40.10">
    <property type="entry name" value="Immunoglobulins"/>
    <property type="match status" value="2"/>
</dbReference>
<evidence type="ECO:0000256" key="2">
    <source>
        <dbReference type="SAM" id="MobiDB-lite"/>
    </source>
</evidence>
<dbReference type="EMBL" id="JABTXY010000011">
    <property type="protein sequence ID" value="NYV40943.1"/>
    <property type="molecule type" value="Genomic_DNA"/>
</dbReference>
<dbReference type="AlphaFoldDB" id="A0A853HB49"/>
<sequence length="618" mass="62834">MPINTNAGSSLIFYTGKNEAGNLQKVLHGEAGELAASSAGWTYQSVAMSAMQAFINSAVNPGDASYVYLGHREDIIPVTQNDLTLLYPSSDQFPLNYLGIDPMQVAVVWLDVDAAQAAPNAVAAFSQVGMSTTTITTLALPGNPGALGFVGKSAGSSVVATCQYGEYNPSNGTVNWTGSGSLLLQGTGGAVTVTDLGGFPDGWIFSAPQLQPDGSWVVTLEGGTPASDTISSVTANPTSIVDDGVSSSTVTATVVNGSGQPISGVTVNWTTTLGTLSVPSSVTGSDGTTSTQLTDNGAPGTATVTATITGDSKFADVIVSESTAGYVISSLTSDKDSIASDGVDAARLTATVKDQSGNVATGVAVYWATSLGNLNHPEQDTDSAGQSNAKLTDSGDTGKAVVTASLDNGNQFAYTIALTEAVPLNLYCSTGAPLNTGTLAAVQPTNKIALYGTPGKAVQLNVTGSARFISGNAQSLSVTLDASGYALADVVDTQAESVTVSATTSGETLTGTMAFMAASDKGAIYVNSQTPADNKTPNTLYWWDYQGAGVSRVQVSLSGNMHFSDNTQEGLFPLNAPGGAVAIDIFDATAEIAAATLAPDSPYYVPSAENISFLAYQS</sequence>
<organism evidence="4 5">
    <name type="scientific">Cronobacter sakazakii</name>
    <name type="common">Enterobacter sakazakii</name>
    <dbReference type="NCBI Taxonomy" id="28141"/>
    <lineage>
        <taxon>Bacteria</taxon>
        <taxon>Pseudomonadati</taxon>
        <taxon>Pseudomonadota</taxon>
        <taxon>Gammaproteobacteria</taxon>
        <taxon>Enterobacterales</taxon>
        <taxon>Enterobacteriaceae</taxon>
        <taxon>Cronobacter</taxon>
    </lineage>
</organism>
<gene>
    <name evidence="4" type="ORF">HRR37_00675</name>
</gene>
<dbReference type="SUPFAM" id="SSF49373">
    <property type="entry name" value="Invasin/intimin cell-adhesion fragments"/>
    <property type="match status" value="2"/>
</dbReference>
<reference evidence="4 5" key="1">
    <citation type="submission" date="2020-05" db="EMBL/GenBank/DDBJ databases">
        <title>The draft genome of Cronobacter sakazakii strain 145005.</title>
        <authorList>
            <person name="Yang J."/>
            <person name="Liu L."/>
            <person name="Feng Y."/>
            <person name="Zong Z."/>
        </authorList>
    </citation>
    <scope>NUCLEOTIDE SEQUENCE [LARGE SCALE GENOMIC DNA]</scope>
    <source>
        <strain evidence="4 5">145005</strain>
    </source>
</reference>
<evidence type="ECO:0000256" key="1">
    <source>
        <dbReference type="ARBA" id="ARBA00010116"/>
    </source>
</evidence>
<proteinExistence type="inferred from homology"/>
<evidence type="ECO:0000313" key="4">
    <source>
        <dbReference type="EMBL" id="NYV40943.1"/>
    </source>
</evidence>
<dbReference type="InterPro" id="IPR003344">
    <property type="entry name" value="Big_1_dom"/>
</dbReference>
<comment type="similarity">
    <text evidence="1">Belongs to the intimin/invasin family.</text>
</comment>
<dbReference type="Proteomes" id="UP000548673">
    <property type="component" value="Unassembled WGS sequence"/>
</dbReference>
<dbReference type="Pfam" id="PF02369">
    <property type="entry name" value="Big_1"/>
    <property type="match status" value="2"/>
</dbReference>
<feature type="domain" description="Big-1" evidence="3">
    <location>
        <begin position="328"/>
        <end position="419"/>
    </location>
</feature>
<accession>A0A853HB49</accession>
<dbReference type="InterPro" id="IPR008964">
    <property type="entry name" value="Invasin/intimin_cell_adhesion"/>
</dbReference>
<dbReference type="SMART" id="SM00634">
    <property type="entry name" value="BID_1"/>
    <property type="match status" value="2"/>
</dbReference>
<name>A0A853HB49_CROSK</name>
<dbReference type="InterPro" id="IPR013783">
    <property type="entry name" value="Ig-like_fold"/>
</dbReference>
<evidence type="ECO:0000313" key="5">
    <source>
        <dbReference type="Proteomes" id="UP000548673"/>
    </source>
</evidence>
<feature type="domain" description="Big-1" evidence="3">
    <location>
        <begin position="230"/>
        <end position="322"/>
    </location>
</feature>
<feature type="region of interest" description="Disordered" evidence="2">
    <location>
        <begin position="280"/>
        <end position="300"/>
    </location>
</feature>
<dbReference type="PROSITE" id="PS51127">
    <property type="entry name" value="BIG1"/>
    <property type="match status" value="2"/>
</dbReference>
<comment type="caution">
    <text evidence="4">The sequence shown here is derived from an EMBL/GenBank/DDBJ whole genome shotgun (WGS) entry which is preliminary data.</text>
</comment>
<protein>
    <submittedName>
        <fullName evidence="4">Ig-like domain-containing protein</fullName>
    </submittedName>
</protein>
<feature type="compositionally biased region" description="Low complexity" evidence="2">
    <location>
        <begin position="280"/>
        <end position="291"/>
    </location>
</feature>
<evidence type="ECO:0000259" key="3">
    <source>
        <dbReference type="PROSITE" id="PS51127"/>
    </source>
</evidence>